<evidence type="ECO:0000313" key="3">
    <source>
        <dbReference type="Proteomes" id="UP000199582"/>
    </source>
</evidence>
<dbReference type="InterPro" id="IPR052349">
    <property type="entry name" value="Metallo-hydrolase_Enzymes"/>
</dbReference>
<dbReference type="SUPFAM" id="SSF51556">
    <property type="entry name" value="Metallo-dependent hydrolases"/>
    <property type="match status" value="1"/>
</dbReference>
<dbReference type="OrthoDB" id="9815027at2"/>
<evidence type="ECO:0000259" key="1">
    <source>
        <dbReference type="Pfam" id="PF07969"/>
    </source>
</evidence>
<dbReference type="PANTHER" id="PTHR32027">
    <property type="entry name" value="CYTOSINE DEAMINASE"/>
    <property type="match status" value="1"/>
</dbReference>
<name>A0A1H7N0Y0_9RHOB</name>
<sequence length="397" mass="41837">MTDLLIRNLRPLGASATDMLIRDGRIAELASGINASGVPVEEAGGAIAIPGLVEAHTHLDKTVMGMEWYENAVGTDLRAMIDNERRARRQLGLDPARQSMRHALALVGNGTTHIRSHVDVDIVNGLSVLEGVLDTREALRGIVEIEIVAFPQSGLMIRPGTLELLDQAMVAGADLVGGLDPCGIDRDPKGHLDAIFGLADKHGRGIDIHLHEPGEMGAFSLELILERTAVLGMKGQVAISHAFCLGMPDWTRVEGLLSELAEQDVAILTTGAPSREVPAVKRVLGVGLRMGAGCDGVLDTWNPWNRPDMLDRARIVAQKNNMRADADLALVLAVCSTGGAAVMGVAGHGLEPGCNADLALIPGRTLAEAVATGGPVLMTVKGGRVTGRDGKPLREVS</sequence>
<dbReference type="Proteomes" id="UP000199582">
    <property type="component" value="Unassembled WGS sequence"/>
</dbReference>
<feature type="domain" description="Amidohydrolase 3" evidence="1">
    <location>
        <begin position="42"/>
        <end position="385"/>
    </location>
</feature>
<dbReference type="AlphaFoldDB" id="A0A1H7N0Y0"/>
<keyword evidence="3" id="KW-1185">Reference proteome</keyword>
<dbReference type="GO" id="GO:0016814">
    <property type="term" value="F:hydrolase activity, acting on carbon-nitrogen (but not peptide) bonds, in cyclic amidines"/>
    <property type="evidence" value="ECO:0007669"/>
    <property type="project" value="TreeGrafter"/>
</dbReference>
<dbReference type="Gene3D" id="2.30.40.10">
    <property type="entry name" value="Urease, subunit C, domain 1"/>
    <property type="match status" value="1"/>
</dbReference>
<dbReference type="NCBIfam" id="NF004636">
    <property type="entry name" value="PRK05985.1"/>
    <property type="match status" value="1"/>
</dbReference>
<organism evidence="2 3">
    <name type="scientific">Roseovarius azorensis</name>
    <dbReference type="NCBI Taxonomy" id="1287727"/>
    <lineage>
        <taxon>Bacteria</taxon>
        <taxon>Pseudomonadati</taxon>
        <taxon>Pseudomonadota</taxon>
        <taxon>Alphaproteobacteria</taxon>
        <taxon>Rhodobacterales</taxon>
        <taxon>Roseobacteraceae</taxon>
        <taxon>Roseovarius</taxon>
    </lineage>
</organism>
<dbReference type="Gene3D" id="3.20.20.140">
    <property type="entry name" value="Metal-dependent hydrolases"/>
    <property type="match status" value="1"/>
</dbReference>
<dbReference type="CDD" id="cd01293">
    <property type="entry name" value="Bact_CD"/>
    <property type="match status" value="1"/>
</dbReference>
<dbReference type="Pfam" id="PF07969">
    <property type="entry name" value="Amidohydro_3"/>
    <property type="match status" value="1"/>
</dbReference>
<gene>
    <name evidence="2" type="ORF">SAMN05443999_10410</name>
</gene>
<evidence type="ECO:0000313" key="2">
    <source>
        <dbReference type="EMBL" id="SEL17143.1"/>
    </source>
</evidence>
<dbReference type="EMBL" id="FOAG01000004">
    <property type="protein sequence ID" value="SEL17143.1"/>
    <property type="molecule type" value="Genomic_DNA"/>
</dbReference>
<dbReference type="InterPro" id="IPR013108">
    <property type="entry name" value="Amidohydro_3"/>
</dbReference>
<dbReference type="InterPro" id="IPR032466">
    <property type="entry name" value="Metal_Hydrolase"/>
</dbReference>
<dbReference type="STRING" id="1287727.SAMN05443999_10410"/>
<dbReference type="SUPFAM" id="SSF51338">
    <property type="entry name" value="Composite domain of metallo-dependent hydrolases"/>
    <property type="match status" value="1"/>
</dbReference>
<protein>
    <submittedName>
        <fullName evidence="2">Cytosine/adenosine deaminase</fullName>
    </submittedName>
</protein>
<accession>A0A1H7N0Y0</accession>
<dbReference type="PANTHER" id="PTHR32027:SF9">
    <property type="entry name" value="BLL3847 PROTEIN"/>
    <property type="match status" value="1"/>
</dbReference>
<dbReference type="RefSeq" id="WP_093034357.1">
    <property type="nucleotide sequence ID" value="NZ_FOAG01000004.1"/>
</dbReference>
<dbReference type="InterPro" id="IPR011059">
    <property type="entry name" value="Metal-dep_hydrolase_composite"/>
</dbReference>
<proteinExistence type="predicted"/>
<reference evidence="2 3" key="1">
    <citation type="submission" date="2016-10" db="EMBL/GenBank/DDBJ databases">
        <authorList>
            <person name="de Groot N.N."/>
        </authorList>
    </citation>
    <scope>NUCLEOTIDE SEQUENCE [LARGE SCALE GENOMIC DNA]</scope>
    <source>
        <strain evidence="2 3">DSM 100674</strain>
    </source>
</reference>